<accession>A0A5D6V621</accession>
<proteinExistence type="predicted"/>
<protein>
    <submittedName>
        <fullName evidence="1">Uncharacterized protein</fullName>
    </submittedName>
</protein>
<keyword evidence="2" id="KW-1185">Reference proteome</keyword>
<organism evidence="1 2">
    <name type="scientific">Hymenobacter lutimineralis</name>
    <dbReference type="NCBI Taxonomy" id="2606448"/>
    <lineage>
        <taxon>Bacteria</taxon>
        <taxon>Pseudomonadati</taxon>
        <taxon>Bacteroidota</taxon>
        <taxon>Cytophagia</taxon>
        <taxon>Cytophagales</taxon>
        <taxon>Hymenobacteraceae</taxon>
        <taxon>Hymenobacter</taxon>
    </lineage>
</organism>
<dbReference type="AlphaFoldDB" id="A0A5D6V621"/>
<dbReference type="Proteomes" id="UP000322791">
    <property type="component" value="Unassembled WGS sequence"/>
</dbReference>
<reference evidence="1 2" key="1">
    <citation type="submission" date="2019-08" db="EMBL/GenBank/DDBJ databases">
        <authorList>
            <person name="Seo M.-J."/>
        </authorList>
    </citation>
    <scope>NUCLEOTIDE SEQUENCE [LARGE SCALE GENOMIC DNA]</scope>
    <source>
        <strain evidence="1 2">KIGAM108</strain>
    </source>
</reference>
<sequence>MPEVANLTLSEATRTEPVLHYAYCIDASNRPANHLGDWPEEGKIYPVRLVPSKVEGLELVHVLGFEGNAPYFNAFSPHRFEIAAEVYLN</sequence>
<dbReference type="RefSeq" id="WP_149070676.1">
    <property type="nucleotide sequence ID" value="NZ_VTHL01000007.1"/>
</dbReference>
<evidence type="ECO:0000313" key="2">
    <source>
        <dbReference type="Proteomes" id="UP000322791"/>
    </source>
</evidence>
<evidence type="ECO:0000313" key="1">
    <source>
        <dbReference type="EMBL" id="TYZ10602.1"/>
    </source>
</evidence>
<comment type="caution">
    <text evidence="1">The sequence shown here is derived from an EMBL/GenBank/DDBJ whole genome shotgun (WGS) entry which is preliminary data.</text>
</comment>
<dbReference type="EMBL" id="VTHL01000007">
    <property type="protein sequence ID" value="TYZ10602.1"/>
    <property type="molecule type" value="Genomic_DNA"/>
</dbReference>
<name>A0A5D6V621_9BACT</name>
<gene>
    <name evidence="1" type="ORF">FY528_09065</name>
</gene>